<proteinExistence type="predicted"/>
<reference evidence="2" key="1">
    <citation type="journal article" date="2019" name="Int. J. Syst. Evol. Microbiol.">
        <title>The Global Catalogue of Microorganisms (GCM) 10K type strain sequencing project: providing services to taxonomists for standard genome sequencing and annotation.</title>
        <authorList>
            <consortium name="The Broad Institute Genomics Platform"/>
            <consortium name="The Broad Institute Genome Sequencing Center for Infectious Disease"/>
            <person name="Wu L."/>
            <person name="Ma J."/>
        </authorList>
    </citation>
    <scope>NUCLEOTIDE SEQUENCE [LARGE SCALE GENOMIC DNA]</scope>
    <source>
        <strain evidence="2">YJ-61-S</strain>
    </source>
</reference>
<name>A0ABV9HRC5_9FLAO</name>
<dbReference type="InterPro" id="IPR017853">
    <property type="entry name" value="GH"/>
</dbReference>
<dbReference type="SUPFAM" id="SSF51445">
    <property type="entry name" value="(Trans)glycosidases"/>
    <property type="match status" value="1"/>
</dbReference>
<sequence length="778" mass="90140">MKRTVIRILFVGIIVCVFGFFAFTTTSEAVPIHDNIATQQIALDSIPTRRQLRRHFFDKRELLVVYGATDPSLANKYKTLLDTINQLPQNGRRRNATIRYKSVSEVTEEDIQNQILFLIGTPQEHSLLERFINSTPIEATQQGIKLHPNNHTHTSNILSVSFYPNPENNQLPFSFFTGSDANALYEFLTNRIAKNGASFFWQTMDYELYRNTNRIILGNFNDQWQLDTTTFFDYSKGNTTIAQSEHYTLTSHQKQLSQEEITLLVEDLENTYQNIITFTASTKALPKIAYHIYKTAEDKGLMLGNTQQAHIDLNDNSVHTIINEKYQDNAIEKENALILHHLLGTSTSLAFSKGLAIYFTDQWQREGYPYWSARLFESGNTLSLEELFDNELIEKESPLLTECMTASLVAFLIDYWGKDVFLQRFTNWVPSTNEIRKLEPAWQKYLSKQAANHPKKNRKKSKITYLKGFNFAHEGYQIYNGYTSQKATEAIVKQHDMGSNAMTIIPYSYIRMDSSPTYLSIGNRAGSENDQGIVHSAYEAKKLGMQSLLKPQIFFGNSWPGALEYKTEADWNAFFDYYYRWIRHYAFLAEIHQIDALCMGVEFVKATLTHPEQWKQMFQNTRGLYQGNITYAANWGEEFENVSFWSELDFIGLNSYYPLSKNDTPTDMELKASFEVVKTKIKKVYETYKKPIVFTEIGFRSTEAPWKNPHADADTPFNDKHQQRCYEVIFEGIQNEPWCAGILWWKFPSYLEYRGTKNTAFTPNNKATEITVRKWFGK</sequence>
<evidence type="ECO:0000313" key="2">
    <source>
        <dbReference type="Proteomes" id="UP001596043"/>
    </source>
</evidence>
<evidence type="ECO:0008006" key="3">
    <source>
        <dbReference type="Google" id="ProtNLM"/>
    </source>
</evidence>
<keyword evidence="2" id="KW-1185">Reference proteome</keyword>
<dbReference type="InterPro" id="IPR055151">
    <property type="entry name" value="GH113"/>
</dbReference>
<dbReference type="CDD" id="cd19608">
    <property type="entry name" value="GH113_mannanase-like"/>
    <property type="match status" value="1"/>
</dbReference>
<gene>
    <name evidence="1" type="ORF">ACFO3O_02330</name>
</gene>
<dbReference type="EMBL" id="JBHSFV010000001">
    <property type="protein sequence ID" value="MFC4632723.1"/>
    <property type="molecule type" value="Genomic_DNA"/>
</dbReference>
<dbReference type="RefSeq" id="WP_379976925.1">
    <property type="nucleotide sequence ID" value="NZ_JBHSFV010000001.1"/>
</dbReference>
<dbReference type="Proteomes" id="UP001596043">
    <property type="component" value="Unassembled WGS sequence"/>
</dbReference>
<comment type="caution">
    <text evidence="1">The sequence shown here is derived from an EMBL/GenBank/DDBJ whole genome shotgun (WGS) entry which is preliminary data.</text>
</comment>
<organism evidence="1 2">
    <name type="scientific">Dokdonia ponticola</name>
    <dbReference type="NCBI Taxonomy" id="2041041"/>
    <lineage>
        <taxon>Bacteria</taxon>
        <taxon>Pseudomonadati</taxon>
        <taxon>Bacteroidota</taxon>
        <taxon>Flavobacteriia</taxon>
        <taxon>Flavobacteriales</taxon>
        <taxon>Flavobacteriaceae</taxon>
        <taxon>Dokdonia</taxon>
    </lineage>
</organism>
<accession>A0ABV9HRC5</accession>
<evidence type="ECO:0000313" key="1">
    <source>
        <dbReference type="EMBL" id="MFC4632723.1"/>
    </source>
</evidence>
<protein>
    <recommendedName>
        <fullName evidence="3">GH26 domain-containing protein</fullName>
    </recommendedName>
</protein>
<dbReference type="Pfam" id="PF22612">
    <property type="entry name" value="GH113"/>
    <property type="match status" value="1"/>
</dbReference>
<dbReference type="Gene3D" id="3.20.20.80">
    <property type="entry name" value="Glycosidases"/>
    <property type="match status" value="1"/>
</dbReference>